<comment type="similarity">
    <text evidence="1 9">Belongs to the peptidase S10 family.</text>
</comment>
<dbReference type="Gene3D" id="6.10.250.940">
    <property type="match status" value="1"/>
</dbReference>
<gene>
    <name evidence="10" type="ORF">SI8410_16020071</name>
</gene>
<keyword evidence="3 9" id="KW-0121">Carboxypeptidase</keyword>
<keyword evidence="2" id="KW-0964">Secreted</keyword>
<evidence type="ECO:0000256" key="4">
    <source>
        <dbReference type="ARBA" id="ARBA00022670"/>
    </source>
</evidence>
<dbReference type="FunFam" id="3.40.50.11320:FF:000002">
    <property type="entry name" value="Carboxypeptidase"/>
    <property type="match status" value="1"/>
</dbReference>
<dbReference type="PRINTS" id="PR00724">
    <property type="entry name" value="CRBOXYPTASEC"/>
</dbReference>
<name>A0A7I8LH73_SPIIN</name>
<dbReference type="InterPro" id="IPR033124">
    <property type="entry name" value="Ser_caboxypep_his_AS"/>
</dbReference>
<evidence type="ECO:0000256" key="3">
    <source>
        <dbReference type="ARBA" id="ARBA00022645"/>
    </source>
</evidence>
<dbReference type="PANTHER" id="PTHR11802">
    <property type="entry name" value="SERINE PROTEASE FAMILY S10 SERINE CARBOXYPEPTIDASE"/>
    <property type="match status" value="1"/>
</dbReference>
<keyword evidence="5 9" id="KW-0732">Signal</keyword>
<keyword evidence="11" id="KW-1185">Reference proteome</keyword>
<dbReference type="EC" id="3.4.16.-" evidence="9"/>
<dbReference type="PANTHER" id="PTHR11802:SF32">
    <property type="entry name" value="SERINE CARBOXYPEPTIDASE-LIKE 29"/>
    <property type="match status" value="1"/>
</dbReference>
<evidence type="ECO:0000313" key="11">
    <source>
        <dbReference type="Proteomes" id="UP000663760"/>
    </source>
</evidence>
<dbReference type="Pfam" id="PF00450">
    <property type="entry name" value="Peptidase_S10"/>
    <property type="match status" value="1"/>
</dbReference>
<keyword evidence="6 9" id="KW-0378">Hydrolase</keyword>
<dbReference type="InterPro" id="IPR018202">
    <property type="entry name" value="Ser_caboxypep_ser_AS"/>
</dbReference>
<dbReference type="GO" id="GO:0004185">
    <property type="term" value="F:serine-type carboxypeptidase activity"/>
    <property type="evidence" value="ECO:0007669"/>
    <property type="project" value="UniProtKB-UniRule"/>
</dbReference>
<dbReference type="Gene3D" id="3.40.50.1820">
    <property type="entry name" value="alpha/beta hydrolase"/>
    <property type="match status" value="1"/>
</dbReference>
<accession>A0A7I8LH73</accession>
<sequence>MEEKVGRGVPSSGIFALLLVLLLVSHCCSGVRGVASSGVREEDKVLQLPGQSFNVSFAHYSGYITVNEESGRALFYWFFEAAEDPPSKPLVLWLNGGPGCSSVAYGLAEEVGPFHINPDGKSLYLNSYSWNQAANIIFLDSPVGVGYSYSNNSKDIQSNGDERTAKDSLEFLKNWFKEFPDYSGRDFYLAGESYAGHYIPQLSQAIVRSQKLTEGSSINLKGFMVGNALTDDFRDRLGIFQFMWASGLISDQTFKLLNLFCDFQSFVHISPQCNRVLDLADEEIGNIDPYSIFTPSCTQSGSFSRDKLRKRLHSFGRMGEKYDPCTEQHSTVYFNLPEVHTALHVHPAATQSKWETCSDLVGEYWKDSQRSILPIYHELIAHGLRIWMFSGDNDAVIPVTSTRYNINAMKLQTVTPWHAWYDDGQVGGWTQVYKGLSFVTVRGAGHEVPRHKPKLALVLFRAFLSDSPMPTLSEVADS</sequence>
<evidence type="ECO:0000256" key="2">
    <source>
        <dbReference type="ARBA" id="ARBA00022525"/>
    </source>
</evidence>
<dbReference type="GO" id="GO:0005773">
    <property type="term" value="C:vacuole"/>
    <property type="evidence" value="ECO:0007669"/>
    <property type="project" value="TreeGrafter"/>
</dbReference>
<dbReference type="Gene3D" id="3.40.50.11320">
    <property type="match status" value="1"/>
</dbReference>
<evidence type="ECO:0000256" key="5">
    <source>
        <dbReference type="ARBA" id="ARBA00022729"/>
    </source>
</evidence>
<organism evidence="10 11">
    <name type="scientific">Spirodela intermedia</name>
    <name type="common">Intermediate duckweed</name>
    <dbReference type="NCBI Taxonomy" id="51605"/>
    <lineage>
        <taxon>Eukaryota</taxon>
        <taxon>Viridiplantae</taxon>
        <taxon>Streptophyta</taxon>
        <taxon>Embryophyta</taxon>
        <taxon>Tracheophyta</taxon>
        <taxon>Spermatophyta</taxon>
        <taxon>Magnoliopsida</taxon>
        <taxon>Liliopsida</taxon>
        <taxon>Araceae</taxon>
        <taxon>Lemnoideae</taxon>
        <taxon>Spirodela</taxon>
    </lineage>
</organism>
<keyword evidence="4 9" id="KW-0645">Protease</keyword>
<protein>
    <recommendedName>
        <fullName evidence="9">Carboxypeptidase</fullName>
        <ecNumber evidence="9">3.4.16.-</ecNumber>
    </recommendedName>
</protein>
<evidence type="ECO:0000256" key="7">
    <source>
        <dbReference type="ARBA" id="ARBA00023157"/>
    </source>
</evidence>
<dbReference type="SUPFAM" id="SSF53474">
    <property type="entry name" value="alpha/beta-Hydrolases"/>
    <property type="match status" value="1"/>
</dbReference>
<dbReference type="PROSITE" id="PS00131">
    <property type="entry name" value="CARBOXYPEPT_SER_SER"/>
    <property type="match status" value="1"/>
</dbReference>
<dbReference type="AlphaFoldDB" id="A0A7I8LH73"/>
<evidence type="ECO:0000256" key="6">
    <source>
        <dbReference type="ARBA" id="ARBA00022801"/>
    </source>
</evidence>
<evidence type="ECO:0000256" key="9">
    <source>
        <dbReference type="RuleBase" id="RU361156"/>
    </source>
</evidence>
<dbReference type="InterPro" id="IPR001563">
    <property type="entry name" value="Peptidase_S10"/>
</dbReference>
<proteinExistence type="inferred from homology"/>
<feature type="chain" id="PRO_5029940705" description="Carboxypeptidase" evidence="9">
    <location>
        <begin position="31"/>
        <end position="478"/>
    </location>
</feature>
<reference evidence="10" key="1">
    <citation type="submission" date="2020-02" db="EMBL/GenBank/DDBJ databases">
        <authorList>
            <person name="Scholz U."/>
            <person name="Mascher M."/>
            <person name="Fiebig A."/>
        </authorList>
    </citation>
    <scope>NUCLEOTIDE SEQUENCE</scope>
</reference>
<dbReference type="OrthoDB" id="443318at2759"/>
<dbReference type="FunFam" id="3.40.50.1820:FF:000013">
    <property type="entry name" value="Carboxypeptidase"/>
    <property type="match status" value="1"/>
</dbReference>
<dbReference type="EMBL" id="LR746279">
    <property type="protein sequence ID" value="CAA7409393.1"/>
    <property type="molecule type" value="Genomic_DNA"/>
</dbReference>
<dbReference type="InterPro" id="IPR029058">
    <property type="entry name" value="AB_hydrolase_fold"/>
</dbReference>
<evidence type="ECO:0000256" key="1">
    <source>
        <dbReference type="ARBA" id="ARBA00009431"/>
    </source>
</evidence>
<keyword evidence="7" id="KW-1015">Disulfide bond</keyword>
<evidence type="ECO:0000313" key="10">
    <source>
        <dbReference type="EMBL" id="CAA7409393.1"/>
    </source>
</evidence>
<keyword evidence="8" id="KW-0325">Glycoprotein</keyword>
<feature type="signal peptide" evidence="9">
    <location>
        <begin position="1"/>
        <end position="30"/>
    </location>
</feature>
<dbReference type="Proteomes" id="UP000663760">
    <property type="component" value="Chromosome 16"/>
</dbReference>
<dbReference type="PROSITE" id="PS00560">
    <property type="entry name" value="CARBOXYPEPT_SER_HIS"/>
    <property type="match status" value="1"/>
</dbReference>
<evidence type="ECO:0000256" key="8">
    <source>
        <dbReference type="ARBA" id="ARBA00023180"/>
    </source>
</evidence>
<dbReference type="GO" id="GO:0006508">
    <property type="term" value="P:proteolysis"/>
    <property type="evidence" value="ECO:0007669"/>
    <property type="project" value="UniProtKB-KW"/>
</dbReference>